<feature type="chain" id="PRO_5043337536" evidence="1">
    <location>
        <begin position="23"/>
        <end position="122"/>
    </location>
</feature>
<comment type="caution">
    <text evidence="2">The sequence shown here is derived from an EMBL/GenBank/DDBJ whole genome shotgun (WGS) entry which is preliminary data.</text>
</comment>
<dbReference type="AlphaFoldDB" id="A0AAV2HLD7"/>
<organism evidence="2 3">
    <name type="scientific">Lymnaea stagnalis</name>
    <name type="common">Great pond snail</name>
    <name type="synonym">Helix stagnalis</name>
    <dbReference type="NCBI Taxonomy" id="6523"/>
    <lineage>
        <taxon>Eukaryota</taxon>
        <taxon>Metazoa</taxon>
        <taxon>Spiralia</taxon>
        <taxon>Lophotrochozoa</taxon>
        <taxon>Mollusca</taxon>
        <taxon>Gastropoda</taxon>
        <taxon>Heterobranchia</taxon>
        <taxon>Euthyneura</taxon>
        <taxon>Panpulmonata</taxon>
        <taxon>Hygrophila</taxon>
        <taxon>Lymnaeoidea</taxon>
        <taxon>Lymnaeidae</taxon>
        <taxon>Lymnaea</taxon>
    </lineage>
</organism>
<sequence>MMYFTPSMRCLILSVTFSLCICLQHNSHVTHVDDTAGDYFLQSLLSRQPVQGYNLLTLLLRSRPPALRNVFEDYTDEDIDSEADSAPIEVLGAAKRSLGQCIHNCINSRGNMNFIQCKSMCH</sequence>
<keyword evidence="1" id="KW-0732">Signal</keyword>
<accession>A0AAV2HLD7</accession>
<keyword evidence="3" id="KW-1185">Reference proteome</keyword>
<dbReference type="Proteomes" id="UP001497497">
    <property type="component" value="Unassembled WGS sequence"/>
</dbReference>
<evidence type="ECO:0000313" key="3">
    <source>
        <dbReference type="Proteomes" id="UP001497497"/>
    </source>
</evidence>
<evidence type="ECO:0000256" key="1">
    <source>
        <dbReference type="SAM" id="SignalP"/>
    </source>
</evidence>
<gene>
    <name evidence="2" type="ORF">GSLYS_00008819001</name>
</gene>
<name>A0AAV2HLD7_LYMST</name>
<protein>
    <submittedName>
        <fullName evidence="2">Uncharacterized protein</fullName>
    </submittedName>
</protein>
<dbReference type="EMBL" id="CAXITT010000184">
    <property type="protein sequence ID" value="CAL1534859.1"/>
    <property type="molecule type" value="Genomic_DNA"/>
</dbReference>
<reference evidence="2 3" key="1">
    <citation type="submission" date="2024-04" db="EMBL/GenBank/DDBJ databases">
        <authorList>
            <consortium name="Genoscope - CEA"/>
            <person name="William W."/>
        </authorList>
    </citation>
    <scope>NUCLEOTIDE SEQUENCE [LARGE SCALE GENOMIC DNA]</scope>
</reference>
<feature type="signal peptide" evidence="1">
    <location>
        <begin position="1"/>
        <end position="22"/>
    </location>
</feature>
<evidence type="ECO:0000313" key="2">
    <source>
        <dbReference type="EMBL" id="CAL1534859.1"/>
    </source>
</evidence>
<proteinExistence type="predicted"/>